<evidence type="ECO:0000313" key="3">
    <source>
        <dbReference type="Proteomes" id="UP001142393"/>
    </source>
</evidence>
<protein>
    <submittedName>
        <fullName evidence="2">Uncharacterized protein</fullName>
    </submittedName>
</protein>
<feature type="region of interest" description="Disordered" evidence="1">
    <location>
        <begin position="278"/>
        <end position="357"/>
    </location>
</feature>
<dbReference type="AlphaFoldDB" id="A0A9W8NU39"/>
<comment type="caution">
    <text evidence="2">The sequence shown here is derived from an EMBL/GenBank/DDBJ whole genome shotgun (WGS) entry which is preliminary data.</text>
</comment>
<feature type="region of interest" description="Disordered" evidence="1">
    <location>
        <begin position="527"/>
        <end position="548"/>
    </location>
</feature>
<evidence type="ECO:0000256" key="1">
    <source>
        <dbReference type="SAM" id="MobiDB-lite"/>
    </source>
</evidence>
<dbReference type="EMBL" id="JANVFU010000013">
    <property type="protein sequence ID" value="KAJ3740916.1"/>
    <property type="molecule type" value="Genomic_DNA"/>
</dbReference>
<evidence type="ECO:0000313" key="2">
    <source>
        <dbReference type="EMBL" id="KAJ3740916.1"/>
    </source>
</evidence>
<accession>A0A9W8NU39</accession>
<feature type="compositionally biased region" description="Polar residues" evidence="1">
    <location>
        <begin position="531"/>
        <end position="543"/>
    </location>
</feature>
<name>A0A9W8NU39_9AGAR</name>
<organism evidence="2 3">
    <name type="scientific">Lentinula detonsa</name>
    <dbReference type="NCBI Taxonomy" id="2804962"/>
    <lineage>
        <taxon>Eukaryota</taxon>
        <taxon>Fungi</taxon>
        <taxon>Dikarya</taxon>
        <taxon>Basidiomycota</taxon>
        <taxon>Agaricomycotina</taxon>
        <taxon>Agaricomycetes</taxon>
        <taxon>Agaricomycetidae</taxon>
        <taxon>Agaricales</taxon>
        <taxon>Marasmiineae</taxon>
        <taxon>Omphalotaceae</taxon>
        <taxon>Lentinula</taxon>
    </lineage>
</organism>
<feature type="compositionally biased region" description="Low complexity" evidence="1">
    <location>
        <begin position="324"/>
        <end position="357"/>
    </location>
</feature>
<keyword evidence="3" id="KW-1185">Reference proteome</keyword>
<feature type="compositionally biased region" description="Basic and acidic residues" evidence="1">
    <location>
        <begin position="44"/>
        <end position="62"/>
    </location>
</feature>
<dbReference type="Proteomes" id="UP001142393">
    <property type="component" value="Unassembled WGS sequence"/>
</dbReference>
<gene>
    <name evidence="2" type="ORF">DFH05DRAFT_1507651</name>
</gene>
<reference evidence="2 3" key="1">
    <citation type="journal article" date="2023" name="Proc. Natl. Acad. Sci. U.S.A.">
        <title>A global phylogenomic analysis of the shiitake genus Lentinula.</title>
        <authorList>
            <person name="Sierra-Patev S."/>
            <person name="Min B."/>
            <person name="Naranjo-Ortiz M."/>
            <person name="Looney B."/>
            <person name="Konkel Z."/>
            <person name="Slot J.C."/>
            <person name="Sakamoto Y."/>
            <person name="Steenwyk J.L."/>
            <person name="Rokas A."/>
            <person name="Carro J."/>
            <person name="Camarero S."/>
            <person name="Ferreira P."/>
            <person name="Molpeceres G."/>
            <person name="Ruiz-Duenas F.J."/>
            <person name="Serrano A."/>
            <person name="Henrissat B."/>
            <person name="Drula E."/>
            <person name="Hughes K.W."/>
            <person name="Mata J.L."/>
            <person name="Ishikawa N.K."/>
            <person name="Vargas-Isla R."/>
            <person name="Ushijima S."/>
            <person name="Smith C.A."/>
            <person name="Donoghue J."/>
            <person name="Ahrendt S."/>
            <person name="Andreopoulos W."/>
            <person name="He G."/>
            <person name="LaButti K."/>
            <person name="Lipzen A."/>
            <person name="Ng V."/>
            <person name="Riley R."/>
            <person name="Sandor L."/>
            <person name="Barry K."/>
            <person name="Martinez A.T."/>
            <person name="Xiao Y."/>
            <person name="Gibbons J.G."/>
            <person name="Terashima K."/>
            <person name="Grigoriev I.V."/>
            <person name="Hibbett D."/>
        </authorList>
    </citation>
    <scope>NUCLEOTIDE SEQUENCE [LARGE SCALE GENOMIC DNA]</scope>
    <source>
        <strain evidence="2 3">TFB7810</strain>
    </source>
</reference>
<sequence>MSSEDYSYAEQDISDPTNNEDGLPTYDDLAAQNGPNSRFGRWRGWIEKRAAERYTDVSPDQRSRRRERGWGNDEMYGFESSAEFPGIPTIINEPSTPSPMALHIQTNDLRNLHISQPAQHTLSPPLPPLPSVSLKLQPTHLRMHQFGSRFLPHTTSPIRCVLSIMEGKLLLIGHDEGLSVLDMYPRSESAAGISVKGPEEAQARSIWTGEGVFQMSLLEMENDARGTAQGVVLVLVGPEVDSPSTSSKDSEFPRSLRMYNLTSLISLAKWAVNQKGARPLDMRRPSNWHPQQQTPPKRHRPQHSIARGLKNLIDSPNNHGSEHSQSSSYQSLLSPSPSMDSTSSRNRSRPSSPRMNSFDSASWDMIDELPLRWATDFVPLATPGSRLSTCSVLSYALWSNDNRPSARGGRLLAIATKSNILLYETPKGERAFHFLKEFYTPLAPRSITFFQQSVSDIVRSFSDSGYRSPSSHRRTDSSITSRDTHRLSSSPSMPMTYGTQLSLFVIFDKKSGWIRLADSAVGEVDLHDDNQSGLASREASSPTNHRKSRMMMDMPSFGKWIPPTLCELPLPASGASLQTMKVILLTRGRRTHILPSPLPSNSSLHIPLRVISWKNNPTDIIARIFEGSEPDLDGYSTPVYLQIISLGELGVEVQEISLPSLLTKGKSRARADDNLYAEQDTGGDAGFLCIGGHWDRQHTFASNLNRSYSTLSNNSTFSTDSTQLELEKGLYCWCRKGVEDFRVFWLGGSLTADYEDEEQ</sequence>
<feature type="region of interest" description="Disordered" evidence="1">
    <location>
        <begin position="1"/>
        <end position="73"/>
    </location>
</feature>
<feature type="region of interest" description="Disordered" evidence="1">
    <location>
        <begin position="462"/>
        <end position="493"/>
    </location>
</feature>
<feature type="compositionally biased region" description="Polar residues" evidence="1">
    <location>
        <begin position="477"/>
        <end position="493"/>
    </location>
</feature>
<proteinExistence type="predicted"/>